<accession>A0A974WGK0</accession>
<evidence type="ECO:0000256" key="1">
    <source>
        <dbReference type="ARBA" id="ARBA00004651"/>
    </source>
</evidence>
<keyword evidence="7 8" id="KW-0472">Membrane</keyword>
<dbReference type="SMART" id="SM00382">
    <property type="entry name" value="AAA"/>
    <property type="match status" value="1"/>
</dbReference>
<sequence>MAKNRRSEPLEKEEKRALNKQNFNKLFGIFSYIKPYKNKFILGMICLLFSSTTLLVFPFLAGKLMDVASGKPWAINSVNHIAIALVGVLLFQSIFSFFRVFLFAQVSERSMADVRLSVFSKMVMLPTTFFDKRRVGELISRITSDVSMLQDTFSTTLAELFRQTATLIIGVGVIFYIAPKLTLFMLLTFPVLVLSALIFGKSIRKLSKQTQDKLAEANTIVEESLQAIHVVKAFTNELFETKRYAKNLNETVAIALKTATYRGGFISFVIFALFGGIVAVMWFGATLVQNGSMSVGDLLSFVLYTTFIGGSIAGLGDIYSQIQRAIGASERVLEIVNEEPEWESASNESARLKGEIVFDKVQFSYPTRKELSVLNNISFEIEEGKKVALVGPSGAGKSTIIQLLSGYYKVQSGNILVDGQSVNDYPLDHLRSNIGMVPQEVILFGGTIKENIAYGRPSATEQEIIEAAEKANAMEFIQRFPDGLETLVGERGVKLSGGQRQRVAIARAILKNPAILVLDEATSSLDAESEHLVQQALDELVVGRTTIIIAHRLATVRKADTIFVLQDGKIVERGTHEELYSNNDGVYTHLSKLQFQLN</sequence>
<keyword evidence="4" id="KW-0547">Nucleotide-binding</keyword>
<evidence type="ECO:0000256" key="2">
    <source>
        <dbReference type="ARBA" id="ARBA00022448"/>
    </source>
</evidence>
<feature type="transmembrane region" description="Helical" evidence="8">
    <location>
        <begin position="160"/>
        <end position="178"/>
    </location>
</feature>
<comment type="subcellular location">
    <subcellularLocation>
        <location evidence="1">Cell membrane</location>
        <topology evidence="1">Multi-pass membrane protein</topology>
    </subcellularLocation>
</comment>
<dbReference type="PROSITE" id="PS50929">
    <property type="entry name" value="ABC_TM1F"/>
    <property type="match status" value="1"/>
</dbReference>
<feature type="transmembrane region" description="Helical" evidence="8">
    <location>
        <begin position="40"/>
        <end position="61"/>
    </location>
</feature>
<dbReference type="RefSeq" id="WP_205722621.1">
    <property type="nucleotide sequence ID" value="NZ_CP070608.1"/>
</dbReference>
<keyword evidence="2" id="KW-0813">Transport</keyword>
<evidence type="ECO:0000256" key="6">
    <source>
        <dbReference type="ARBA" id="ARBA00022989"/>
    </source>
</evidence>
<dbReference type="AlphaFoldDB" id="A0A974WGK0"/>
<keyword evidence="3 8" id="KW-0812">Transmembrane</keyword>
<dbReference type="PROSITE" id="PS00211">
    <property type="entry name" value="ABC_TRANSPORTER_1"/>
    <property type="match status" value="1"/>
</dbReference>
<dbReference type="CDD" id="cd03249">
    <property type="entry name" value="ABC_MTABC3_MDL1_MDL2"/>
    <property type="match status" value="1"/>
</dbReference>
<reference evidence="11" key="1">
    <citation type="submission" date="2021-02" db="EMBL/GenBank/DDBJ databases">
        <title>Fulvivirga sp. S481 isolated from sea water.</title>
        <authorList>
            <person name="Bae S.S."/>
            <person name="Baek K."/>
        </authorList>
    </citation>
    <scope>NUCLEOTIDE SEQUENCE</scope>
    <source>
        <strain evidence="11">S481</strain>
    </source>
</reference>
<feature type="transmembrane region" description="Helical" evidence="8">
    <location>
        <begin position="184"/>
        <end position="203"/>
    </location>
</feature>
<dbReference type="GO" id="GO:0016887">
    <property type="term" value="F:ATP hydrolysis activity"/>
    <property type="evidence" value="ECO:0007669"/>
    <property type="project" value="InterPro"/>
</dbReference>
<dbReference type="InterPro" id="IPR017871">
    <property type="entry name" value="ABC_transporter-like_CS"/>
</dbReference>
<dbReference type="Pfam" id="PF00005">
    <property type="entry name" value="ABC_tran"/>
    <property type="match status" value="1"/>
</dbReference>
<protein>
    <submittedName>
        <fullName evidence="11">ATP-binding cassette domain-containing protein</fullName>
    </submittedName>
</protein>
<dbReference type="GO" id="GO:0090374">
    <property type="term" value="P:oligopeptide export from mitochondrion"/>
    <property type="evidence" value="ECO:0007669"/>
    <property type="project" value="TreeGrafter"/>
</dbReference>
<evidence type="ECO:0000313" key="12">
    <source>
        <dbReference type="Proteomes" id="UP000662783"/>
    </source>
</evidence>
<feature type="domain" description="ABC transmembrane type-1" evidence="10">
    <location>
        <begin position="41"/>
        <end position="324"/>
    </location>
</feature>
<dbReference type="GO" id="GO:0005886">
    <property type="term" value="C:plasma membrane"/>
    <property type="evidence" value="ECO:0007669"/>
    <property type="project" value="UniProtKB-SubCell"/>
</dbReference>
<evidence type="ECO:0000256" key="3">
    <source>
        <dbReference type="ARBA" id="ARBA00022692"/>
    </source>
</evidence>
<dbReference type="GO" id="GO:0015421">
    <property type="term" value="F:ABC-type oligopeptide transporter activity"/>
    <property type="evidence" value="ECO:0007669"/>
    <property type="project" value="TreeGrafter"/>
</dbReference>
<dbReference type="InterPro" id="IPR039421">
    <property type="entry name" value="Type_1_exporter"/>
</dbReference>
<dbReference type="InterPro" id="IPR011527">
    <property type="entry name" value="ABC1_TM_dom"/>
</dbReference>
<dbReference type="FunFam" id="1.20.1560.10:FF:000058">
    <property type="entry name" value="ABC transporter B family member 25"/>
    <property type="match status" value="1"/>
</dbReference>
<dbReference type="KEGG" id="fuv:JR347_03255"/>
<dbReference type="GO" id="GO:0005524">
    <property type="term" value="F:ATP binding"/>
    <property type="evidence" value="ECO:0007669"/>
    <property type="project" value="UniProtKB-KW"/>
</dbReference>
<dbReference type="PANTHER" id="PTHR43394">
    <property type="entry name" value="ATP-DEPENDENT PERMEASE MDL1, MITOCHONDRIAL"/>
    <property type="match status" value="1"/>
</dbReference>
<evidence type="ECO:0000256" key="4">
    <source>
        <dbReference type="ARBA" id="ARBA00022741"/>
    </source>
</evidence>
<dbReference type="PROSITE" id="PS50893">
    <property type="entry name" value="ABC_TRANSPORTER_2"/>
    <property type="match status" value="1"/>
</dbReference>
<dbReference type="InterPro" id="IPR027417">
    <property type="entry name" value="P-loop_NTPase"/>
</dbReference>
<keyword evidence="5 11" id="KW-0067">ATP-binding</keyword>
<feature type="transmembrane region" description="Helical" evidence="8">
    <location>
        <begin position="265"/>
        <end position="286"/>
    </location>
</feature>
<feature type="transmembrane region" description="Helical" evidence="8">
    <location>
        <begin position="298"/>
        <end position="319"/>
    </location>
</feature>
<dbReference type="SUPFAM" id="SSF52540">
    <property type="entry name" value="P-loop containing nucleoside triphosphate hydrolases"/>
    <property type="match status" value="1"/>
</dbReference>
<dbReference type="CDD" id="cd18576">
    <property type="entry name" value="ABC_6TM_bac_exporter_ABCB8_10_like"/>
    <property type="match status" value="1"/>
</dbReference>
<dbReference type="Gene3D" id="3.40.50.300">
    <property type="entry name" value="P-loop containing nucleotide triphosphate hydrolases"/>
    <property type="match status" value="1"/>
</dbReference>
<gene>
    <name evidence="11" type="ORF">JR347_03255</name>
</gene>
<evidence type="ECO:0000259" key="10">
    <source>
        <dbReference type="PROSITE" id="PS50929"/>
    </source>
</evidence>
<evidence type="ECO:0000256" key="5">
    <source>
        <dbReference type="ARBA" id="ARBA00022840"/>
    </source>
</evidence>
<dbReference type="Proteomes" id="UP000662783">
    <property type="component" value="Chromosome"/>
</dbReference>
<dbReference type="PANTHER" id="PTHR43394:SF1">
    <property type="entry name" value="ATP-BINDING CASSETTE SUB-FAMILY B MEMBER 10, MITOCHONDRIAL"/>
    <property type="match status" value="1"/>
</dbReference>
<evidence type="ECO:0000259" key="9">
    <source>
        <dbReference type="PROSITE" id="PS50893"/>
    </source>
</evidence>
<dbReference type="InterPro" id="IPR003439">
    <property type="entry name" value="ABC_transporter-like_ATP-bd"/>
</dbReference>
<organism evidence="11 12">
    <name type="scientific">Fulvivirga lutea</name>
    <dbReference type="NCBI Taxonomy" id="2810512"/>
    <lineage>
        <taxon>Bacteria</taxon>
        <taxon>Pseudomonadati</taxon>
        <taxon>Bacteroidota</taxon>
        <taxon>Cytophagia</taxon>
        <taxon>Cytophagales</taxon>
        <taxon>Fulvivirgaceae</taxon>
        <taxon>Fulvivirga</taxon>
    </lineage>
</organism>
<keyword evidence="6 8" id="KW-1133">Transmembrane helix</keyword>
<dbReference type="Gene3D" id="1.20.1560.10">
    <property type="entry name" value="ABC transporter type 1, transmembrane domain"/>
    <property type="match status" value="1"/>
</dbReference>
<evidence type="ECO:0000256" key="7">
    <source>
        <dbReference type="ARBA" id="ARBA00023136"/>
    </source>
</evidence>
<proteinExistence type="predicted"/>
<name>A0A974WGK0_9BACT</name>
<dbReference type="SUPFAM" id="SSF90123">
    <property type="entry name" value="ABC transporter transmembrane region"/>
    <property type="match status" value="1"/>
</dbReference>
<dbReference type="Pfam" id="PF00664">
    <property type="entry name" value="ABC_membrane"/>
    <property type="match status" value="1"/>
</dbReference>
<dbReference type="EMBL" id="CP070608">
    <property type="protein sequence ID" value="QSE98113.1"/>
    <property type="molecule type" value="Genomic_DNA"/>
</dbReference>
<keyword evidence="12" id="KW-1185">Reference proteome</keyword>
<evidence type="ECO:0000313" key="11">
    <source>
        <dbReference type="EMBL" id="QSE98113.1"/>
    </source>
</evidence>
<dbReference type="InterPro" id="IPR036640">
    <property type="entry name" value="ABC1_TM_sf"/>
</dbReference>
<evidence type="ECO:0000256" key="8">
    <source>
        <dbReference type="SAM" id="Phobius"/>
    </source>
</evidence>
<dbReference type="FunFam" id="3.40.50.300:FF:000218">
    <property type="entry name" value="Multidrug ABC transporter ATP-binding protein"/>
    <property type="match status" value="1"/>
</dbReference>
<feature type="transmembrane region" description="Helical" evidence="8">
    <location>
        <begin position="81"/>
        <end position="102"/>
    </location>
</feature>
<dbReference type="InterPro" id="IPR003593">
    <property type="entry name" value="AAA+_ATPase"/>
</dbReference>
<feature type="domain" description="ABC transporter" evidence="9">
    <location>
        <begin position="356"/>
        <end position="592"/>
    </location>
</feature>